<dbReference type="Proteomes" id="UP000189777">
    <property type="component" value="Unassembled WGS sequence"/>
</dbReference>
<dbReference type="InterPro" id="IPR012893">
    <property type="entry name" value="HipA-like_C"/>
</dbReference>
<accession>A0A1T5JK67</accession>
<dbReference type="Gene3D" id="1.10.1070.20">
    <property type="match status" value="1"/>
</dbReference>
<dbReference type="InterPro" id="IPR052028">
    <property type="entry name" value="HipA_Ser/Thr_kinase"/>
</dbReference>
<proteinExistence type="inferred from homology"/>
<comment type="similarity">
    <text evidence="1">Belongs to the HipA Ser/Thr kinase family.</text>
</comment>
<evidence type="ECO:0000259" key="5">
    <source>
        <dbReference type="Pfam" id="PF13657"/>
    </source>
</evidence>
<dbReference type="GO" id="GO:0004674">
    <property type="term" value="F:protein serine/threonine kinase activity"/>
    <property type="evidence" value="ECO:0007669"/>
    <property type="project" value="TreeGrafter"/>
</dbReference>
<dbReference type="Pfam" id="PF13657">
    <property type="entry name" value="Couple_hipA"/>
    <property type="match status" value="1"/>
</dbReference>
<feature type="domain" description="HipA N-terminal subdomain 1" evidence="5">
    <location>
        <begin position="8"/>
        <end position="107"/>
    </location>
</feature>
<protein>
    <submittedName>
        <fullName evidence="6">Serine/threonine-protein kinase HipA</fullName>
    </submittedName>
</protein>
<sequence>MTVVAALTMFLRGEELGEVRRLRNGRLRLRFATSALGRWGEGSRPLSLSLPLTERRVEGPELERFLDNLLPEGAARAALEREHHVRPGDTFGLLSHVGAECAGAVQLLPEGAEPTDGHLRPLDDAEVARIVADLPTLEPPDGLAVTASLGGIQAKVLLHRTSTGWAWPADGAMSTHLIKPEPWGATGVPHLVQLEHWTLGLARAAGIPAARSELVTLGGREAIVVERFDRADGSRLHQEDLAQALGLAAVDKYEGSGTGPGRLATVARQAAAEAVDPSELLRDLLRQVTFNVVIGNGDAHAKNYSFTIDQEASYGVAPLYDTAPVFLVSADYRHSGMAIAGKNRLDLITGGDLVLEAESWGMRADDARAVVVATAEAVTDAVGSASELDVHADVPAALRERAGRIARSSRR</sequence>
<dbReference type="RefSeq" id="WP_176168805.1">
    <property type="nucleotide sequence ID" value="NZ_FUZQ01000002.1"/>
</dbReference>
<evidence type="ECO:0000313" key="7">
    <source>
        <dbReference type="Proteomes" id="UP000189777"/>
    </source>
</evidence>
<evidence type="ECO:0000313" key="6">
    <source>
        <dbReference type="EMBL" id="SKC51809.1"/>
    </source>
</evidence>
<dbReference type="AlphaFoldDB" id="A0A1T5JK67"/>
<dbReference type="NCBIfam" id="TIGR03071">
    <property type="entry name" value="couple_hipA"/>
    <property type="match status" value="1"/>
</dbReference>
<evidence type="ECO:0000259" key="4">
    <source>
        <dbReference type="Pfam" id="PF07804"/>
    </source>
</evidence>
<organism evidence="6 7">
    <name type="scientific">Krasilnikoviella flava</name>
    <dbReference type="NCBI Taxonomy" id="526729"/>
    <lineage>
        <taxon>Bacteria</taxon>
        <taxon>Bacillati</taxon>
        <taxon>Actinomycetota</taxon>
        <taxon>Actinomycetes</taxon>
        <taxon>Micrococcales</taxon>
        <taxon>Promicromonosporaceae</taxon>
        <taxon>Krasilnikoviella</taxon>
    </lineage>
</organism>
<keyword evidence="2" id="KW-0808">Transferase</keyword>
<dbReference type="GO" id="GO:0005829">
    <property type="term" value="C:cytosol"/>
    <property type="evidence" value="ECO:0007669"/>
    <property type="project" value="TreeGrafter"/>
</dbReference>
<evidence type="ECO:0000256" key="3">
    <source>
        <dbReference type="ARBA" id="ARBA00022777"/>
    </source>
</evidence>
<dbReference type="EMBL" id="FUZQ01000002">
    <property type="protein sequence ID" value="SKC51809.1"/>
    <property type="molecule type" value="Genomic_DNA"/>
</dbReference>
<dbReference type="PANTHER" id="PTHR37419">
    <property type="entry name" value="SERINE/THREONINE-PROTEIN KINASE TOXIN HIPA"/>
    <property type="match status" value="1"/>
</dbReference>
<evidence type="ECO:0000256" key="1">
    <source>
        <dbReference type="ARBA" id="ARBA00010164"/>
    </source>
</evidence>
<reference evidence="6 7" key="1">
    <citation type="submission" date="2017-02" db="EMBL/GenBank/DDBJ databases">
        <authorList>
            <person name="Peterson S.W."/>
        </authorList>
    </citation>
    <scope>NUCLEOTIDE SEQUENCE [LARGE SCALE GENOMIC DNA]</scope>
    <source>
        <strain evidence="6 7">DSM 21481</strain>
    </source>
</reference>
<dbReference type="STRING" id="526729.SAMN04324258_1474"/>
<feature type="domain" description="HipA-like C-terminal" evidence="4">
    <location>
        <begin position="148"/>
        <end position="381"/>
    </location>
</feature>
<name>A0A1T5JK67_9MICO</name>
<keyword evidence="3 6" id="KW-0418">Kinase</keyword>
<keyword evidence="7" id="KW-1185">Reference proteome</keyword>
<gene>
    <name evidence="6" type="ORF">SAMN04324258_1474</name>
</gene>
<dbReference type="PANTHER" id="PTHR37419:SF1">
    <property type="entry name" value="SERINE_THREONINE-PROTEIN KINASE TOXIN HIPA"/>
    <property type="match status" value="1"/>
</dbReference>
<dbReference type="Pfam" id="PF07804">
    <property type="entry name" value="HipA_C"/>
    <property type="match status" value="1"/>
</dbReference>
<dbReference type="InterPro" id="IPR017508">
    <property type="entry name" value="HipA_N1"/>
</dbReference>
<evidence type="ECO:0000256" key="2">
    <source>
        <dbReference type="ARBA" id="ARBA00022679"/>
    </source>
</evidence>